<evidence type="ECO:0000256" key="1">
    <source>
        <dbReference type="ARBA" id="ARBA00009512"/>
    </source>
</evidence>
<dbReference type="InterPro" id="IPR014717">
    <property type="entry name" value="Transl_elong_EF1B/ribsomal_bS6"/>
</dbReference>
<proteinExistence type="inferred from homology"/>
<evidence type="ECO:0000313" key="3">
    <source>
        <dbReference type="Proteomes" id="UP000053447"/>
    </source>
</evidence>
<dbReference type="EMBL" id="LFWA01000008">
    <property type="protein sequence ID" value="KTW29939.1"/>
    <property type="molecule type" value="Genomic_DNA"/>
</dbReference>
<dbReference type="InterPro" id="IPR035980">
    <property type="entry name" value="Ribosomal_bS6_sf"/>
</dbReference>
<dbReference type="Proteomes" id="UP000053447">
    <property type="component" value="Unassembled WGS sequence"/>
</dbReference>
<dbReference type="SUPFAM" id="SSF54995">
    <property type="entry name" value="Ribosomal protein S6"/>
    <property type="match status" value="1"/>
</dbReference>
<dbReference type="eggNOG" id="KOG4708">
    <property type="taxonomic scope" value="Eukaryota"/>
</dbReference>
<dbReference type="InterPro" id="IPR000529">
    <property type="entry name" value="Ribosomal_bS6"/>
</dbReference>
<evidence type="ECO:0000313" key="2">
    <source>
        <dbReference type="EMBL" id="KTW29939.1"/>
    </source>
</evidence>
<accession>A0A0W4ZNH8</accession>
<gene>
    <name evidence="2" type="ORF">T551_01883</name>
</gene>
<dbReference type="GO" id="GO:0070181">
    <property type="term" value="F:small ribosomal subunit rRNA binding"/>
    <property type="evidence" value="ECO:0007669"/>
    <property type="project" value="TreeGrafter"/>
</dbReference>
<keyword evidence="2" id="KW-0687">Ribonucleoprotein</keyword>
<dbReference type="CDD" id="cd15465">
    <property type="entry name" value="bS6_mito"/>
    <property type="match status" value="1"/>
</dbReference>
<dbReference type="GO" id="GO:0003735">
    <property type="term" value="F:structural constituent of ribosome"/>
    <property type="evidence" value="ECO:0007669"/>
    <property type="project" value="InterPro"/>
</dbReference>
<organism evidence="2 3">
    <name type="scientific">Pneumocystis jirovecii (strain RU7)</name>
    <name type="common">Human pneumocystis pneumonia agent</name>
    <dbReference type="NCBI Taxonomy" id="1408657"/>
    <lineage>
        <taxon>Eukaryota</taxon>
        <taxon>Fungi</taxon>
        <taxon>Dikarya</taxon>
        <taxon>Ascomycota</taxon>
        <taxon>Taphrinomycotina</taxon>
        <taxon>Pneumocystomycetes</taxon>
        <taxon>Pneumocystaceae</taxon>
        <taxon>Pneumocystis</taxon>
    </lineage>
</organism>
<dbReference type="Pfam" id="PF01250">
    <property type="entry name" value="Ribosomal_S6"/>
    <property type="match status" value="1"/>
</dbReference>
<name>A0A0W4ZNH8_PNEJ7</name>
<dbReference type="PANTHER" id="PTHR21011">
    <property type="entry name" value="MITOCHONDRIAL 28S RIBOSOMAL PROTEIN S6"/>
    <property type="match status" value="1"/>
</dbReference>
<dbReference type="Gene3D" id="3.30.70.60">
    <property type="match status" value="1"/>
</dbReference>
<dbReference type="VEuPathDB" id="FungiDB:T551_01883"/>
<dbReference type="GeneID" id="28940401"/>
<dbReference type="OrthoDB" id="10259681at2759"/>
<dbReference type="STRING" id="1408657.A0A0W4ZNH8"/>
<dbReference type="GO" id="GO:0005763">
    <property type="term" value="C:mitochondrial small ribosomal subunit"/>
    <property type="evidence" value="ECO:0007669"/>
    <property type="project" value="TreeGrafter"/>
</dbReference>
<keyword evidence="3" id="KW-1185">Reference proteome</keyword>
<reference evidence="3" key="1">
    <citation type="journal article" date="2016" name="Nat. Commun.">
        <title>Genome analysis of three Pneumocystis species reveals adaptation mechanisms to life exclusively in mammalian hosts.</title>
        <authorList>
            <person name="Ma L."/>
            <person name="Chen Z."/>
            <person name="Huang D.W."/>
            <person name="Kutty G."/>
            <person name="Ishihara M."/>
            <person name="Wang H."/>
            <person name="Abouelleil A."/>
            <person name="Bishop L."/>
            <person name="Davey E."/>
            <person name="Deng R."/>
            <person name="Deng X."/>
            <person name="Fan L."/>
            <person name="Fantoni G."/>
            <person name="Fitzgerald M."/>
            <person name="Gogineni E."/>
            <person name="Goldberg J.M."/>
            <person name="Handley G."/>
            <person name="Hu X."/>
            <person name="Huber C."/>
            <person name="Jiao X."/>
            <person name="Jones K."/>
            <person name="Levin J.Z."/>
            <person name="Liu Y."/>
            <person name="Macdonald P."/>
            <person name="Melnikov A."/>
            <person name="Raley C."/>
            <person name="Sassi M."/>
            <person name="Sherman B.T."/>
            <person name="Song X."/>
            <person name="Sykes S."/>
            <person name="Tran B."/>
            <person name="Walsh L."/>
            <person name="Xia Y."/>
            <person name="Yang J."/>
            <person name="Young S."/>
            <person name="Zeng Q."/>
            <person name="Zheng X."/>
            <person name="Stephens R."/>
            <person name="Nusbaum C."/>
            <person name="Birren B.W."/>
            <person name="Azadi P."/>
            <person name="Lempicki R.A."/>
            <person name="Cuomo C.A."/>
            <person name="Kovacs J.A."/>
        </authorList>
    </citation>
    <scope>NUCLEOTIDE SEQUENCE [LARGE SCALE GENOMIC DNA]</scope>
    <source>
        <strain evidence="3">RU7</strain>
    </source>
</reference>
<dbReference type="NCBIfam" id="TIGR00166">
    <property type="entry name" value="S6"/>
    <property type="match status" value="1"/>
</dbReference>
<sequence length="109" mass="12633">MVLYELLCISRADLKVKSLRELVKTSGSVIINKGGIIRDLEDWGNIVLPKKIKKHQQTHCEGHHWTMLFDSSPQTQFEVNKILKLDPRIIRHSIIRLGNKLHEISEKIN</sequence>
<comment type="similarity">
    <text evidence="1">Belongs to the bacterial ribosomal protein bS6 family.</text>
</comment>
<dbReference type="GO" id="GO:0006412">
    <property type="term" value="P:translation"/>
    <property type="evidence" value="ECO:0007669"/>
    <property type="project" value="InterPro"/>
</dbReference>
<keyword evidence="2" id="KW-0689">Ribosomal protein</keyword>
<dbReference type="AlphaFoldDB" id="A0A0W4ZNH8"/>
<dbReference type="RefSeq" id="XP_018229500.1">
    <property type="nucleotide sequence ID" value="XM_018374146.1"/>
</dbReference>
<protein>
    <submittedName>
        <fullName evidence="2">Ribosomal protein S6</fullName>
    </submittedName>
</protein>
<dbReference type="PANTHER" id="PTHR21011:SF1">
    <property type="entry name" value="SMALL RIBOSOMAL SUBUNIT PROTEIN BS6M"/>
    <property type="match status" value="1"/>
</dbReference>
<comment type="caution">
    <text evidence="2">The sequence shown here is derived from an EMBL/GenBank/DDBJ whole genome shotgun (WGS) entry which is preliminary data.</text>
</comment>